<evidence type="ECO:0000313" key="4">
    <source>
        <dbReference type="Proteomes" id="UP001232750"/>
    </source>
</evidence>
<feature type="compositionally biased region" description="Low complexity" evidence="2">
    <location>
        <begin position="16"/>
        <end position="27"/>
    </location>
</feature>
<organism evidence="3 4">
    <name type="scientific">Gordonibacter faecis</name>
    <dbReference type="NCBI Taxonomy" id="3047475"/>
    <lineage>
        <taxon>Bacteria</taxon>
        <taxon>Bacillati</taxon>
        <taxon>Actinomycetota</taxon>
        <taxon>Coriobacteriia</taxon>
        <taxon>Eggerthellales</taxon>
        <taxon>Eggerthellaceae</taxon>
        <taxon>Gordonibacter</taxon>
    </lineage>
</organism>
<feature type="compositionally biased region" description="Basic and acidic residues" evidence="2">
    <location>
        <begin position="147"/>
        <end position="157"/>
    </location>
</feature>
<feature type="region of interest" description="Disordered" evidence="2">
    <location>
        <begin position="1"/>
        <end position="110"/>
    </location>
</feature>
<feature type="region of interest" description="Disordered" evidence="2">
    <location>
        <begin position="134"/>
        <end position="227"/>
    </location>
</feature>
<evidence type="ECO:0000256" key="2">
    <source>
        <dbReference type="SAM" id="MobiDB-lite"/>
    </source>
</evidence>
<keyword evidence="4" id="KW-1185">Reference proteome</keyword>
<name>A0ABT7DKV2_9ACTN</name>
<feature type="compositionally biased region" description="Polar residues" evidence="2">
    <location>
        <begin position="88"/>
        <end position="99"/>
    </location>
</feature>
<accession>A0ABT7DKV2</accession>
<feature type="coiled-coil region" evidence="1">
    <location>
        <begin position="263"/>
        <end position="290"/>
    </location>
</feature>
<protein>
    <submittedName>
        <fullName evidence="3">Septum formation initiator family protein</fullName>
    </submittedName>
</protein>
<proteinExistence type="predicted"/>
<sequence length="352" mass="38248">MGKQANILSFDEAKRSVAAPRSSASARSRSRAESRHAPGTSTRRGAASTGYRGAASTRGVSSPALVQVPRSTAARRSGDGAYAASSRAAVTSFPTSSDYSRAGTSARRSGARDVRVNRFAPERDFELERELGFEGGFGDQEQAEEPAPEKRSRWQEFRRKHQKDRADKKFEKQFGGSNAPASDASSGPRAAVYKGEMGATHRRSARMQNDAPTASAQKKRTASSEGSLKRRLVASGVATLCLVLTCWFLYTPAQQLYHSVREHDRLQAEYAAIEQRNASLESEVNALQTDAGVEDRAHQQFGWVKEGEQTANVKGLTPKEDESTFTANIIPGSVKAPETWYSPLLDAVFGVQ</sequence>
<dbReference type="Pfam" id="PF04977">
    <property type="entry name" value="DivIC"/>
    <property type="match status" value="1"/>
</dbReference>
<evidence type="ECO:0000256" key="1">
    <source>
        <dbReference type="SAM" id="Coils"/>
    </source>
</evidence>
<comment type="caution">
    <text evidence="3">The sequence shown here is derived from an EMBL/GenBank/DDBJ whole genome shotgun (WGS) entry which is preliminary data.</text>
</comment>
<feature type="compositionally biased region" description="Polar residues" evidence="2">
    <location>
        <begin position="175"/>
        <end position="185"/>
    </location>
</feature>
<gene>
    <name evidence="3" type="ORF">QNJ86_05065</name>
</gene>
<reference evidence="3 4" key="1">
    <citation type="submission" date="2023-05" db="EMBL/GenBank/DDBJ databases">
        <title>Gordonibacter KGMB12511T sp. nov., isolated from faeces of healthy Korean.</title>
        <authorList>
            <person name="Kim H.S."/>
            <person name="Kim J.-S."/>
            <person name="Suh M.K."/>
            <person name="Eom M.K."/>
            <person name="Do H.E."/>
            <person name="Lee J.-S."/>
        </authorList>
    </citation>
    <scope>NUCLEOTIDE SEQUENCE [LARGE SCALE GENOMIC DNA]</scope>
    <source>
        <strain evidence="3 4">KGMB12511</strain>
    </source>
</reference>
<dbReference type="Proteomes" id="UP001232750">
    <property type="component" value="Unassembled WGS sequence"/>
</dbReference>
<dbReference type="EMBL" id="JASJEU010000010">
    <property type="protein sequence ID" value="MDJ1650159.1"/>
    <property type="molecule type" value="Genomic_DNA"/>
</dbReference>
<keyword evidence="1" id="KW-0175">Coiled coil</keyword>
<evidence type="ECO:0000313" key="3">
    <source>
        <dbReference type="EMBL" id="MDJ1650159.1"/>
    </source>
</evidence>
<dbReference type="InterPro" id="IPR007060">
    <property type="entry name" value="FtsL/DivIC"/>
</dbReference>
<dbReference type="RefSeq" id="WP_283831512.1">
    <property type="nucleotide sequence ID" value="NZ_JASJEU010000010.1"/>
</dbReference>
<feature type="compositionally biased region" description="Polar residues" evidence="2">
    <location>
        <begin position="206"/>
        <end position="216"/>
    </location>
</feature>